<protein>
    <recommendedName>
        <fullName evidence="9">Structural protein MipA</fullName>
    </recommendedName>
</protein>
<evidence type="ECO:0008006" key="9">
    <source>
        <dbReference type="Google" id="ProtNLM"/>
    </source>
</evidence>
<comment type="subcellular location">
    <subcellularLocation>
        <location evidence="1">Cell outer membrane</location>
    </subcellularLocation>
</comment>
<dbReference type="EMBL" id="LAHO01000017">
    <property type="protein sequence ID" value="KKO44360.1"/>
    <property type="molecule type" value="Genomic_DNA"/>
</dbReference>
<dbReference type="PANTHER" id="PTHR38776">
    <property type="entry name" value="MLTA-INTERACTING PROTEIN-RELATED"/>
    <property type="match status" value="1"/>
</dbReference>
<dbReference type="AlphaFoldDB" id="A0A0M2V3Z2"/>
<keyword evidence="3 6" id="KW-0732">Signal</keyword>
<dbReference type="STRING" id="336831.WG68_16180"/>
<gene>
    <name evidence="7" type="ORF">WG68_16180</name>
</gene>
<organism evidence="7 8">
    <name type="scientific">Arsukibacterium ikkense</name>
    <dbReference type="NCBI Taxonomy" id="336831"/>
    <lineage>
        <taxon>Bacteria</taxon>
        <taxon>Pseudomonadati</taxon>
        <taxon>Pseudomonadota</taxon>
        <taxon>Gammaproteobacteria</taxon>
        <taxon>Chromatiales</taxon>
        <taxon>Chromatiaceae</taxon>
        <taxon>Arsukibacterium</taxon>
    </lineage>
</organism>
<evidence type="ECO:0000256" key="2">
    <source>
        <dbReference type="ARBA" id="ARBA00005722"/>
    </source>
</evidence>
<comment type="caution">
    <text evidence="7">The sequence shown here is derived from an EMBL/GenBank/DDBJ whole genome shotgun (WGS) entry which is preliminary data.</text>
</comment>
<comment type="similarity">
    <text evidence="2">Belongs to the MipA/OmpV family.</text>
</comment>
<dbReference type="RefSeq" id="WP_046558762.1">
    <property type="nucleotide sequence ID" value="NZ_LAHO01000017.1"/>
</dbReference>
<feature type="signal peptide" evidence="6">
    <location>
        <begin position="1"/>
        <end position="23"/>
    </location>
</feature>
<proteinExistence type="inferred from homology"/>
<evidence type="ECO:0000313" key="8">
    <source>
        <dbReference type="Proteomes" id="UP000034228"/>
    </source>
</evidence>
<evidence type="ECO:0000313" key="7">
    <source>
        <dbReference type="EMBL" id="KKO44360.1"/>
    </source>
</evidence>
<evidence type="ECO:0000256" key="6">
    <source>
        <dbReference type="SAM" id="SignalP"/>
    </source>
</evidence>
<keyword evidence="4" id="KW-0472">Membrane</keyword>
<name>A0A0M2V3Z2_9GAMM</name>
<dbReference type="OrthoDB" id="5731040at2"/>
<keyword evidence="5" id="KW-0998">Cell outer membrane</keyword>
<dbReference type="GO" id="GO:0009279">
    <property type="term" value="C:cell outer membrane"/>
    <property type="evidence" value="ECO:0007669"/>
    <property type="project" value="UniProtKB-SubCell"/>
</dbReference>
<evidence type="ECO:0000256" key="4">
    <source>
        <dbReference type="ARBA" id="ARBA00023136"/>
    </source>
</evidence>
<accession>A0A0M2V3Z2</accession>
<dbReference type="InterPro" id="IPR010583">
    <property type="entry name" value="MipA"/>
</dbReference>
<feature type="chain" id="PRO_5005644242" description="Structural protein MipA" evidence="6">
    <location>
        <begin position="24"/>
        <end position="290"/>
    </location>
</feature>
<sequence>MPKTPLNMLLLLSVMLLSFPSSASTPGCQGGDCISEQQLYLSWALGYGQRSNPLHGGKRLHLVVLPEIYYYSKYWFFDNGRLGSSIALSQDTQLSIIGQFNQEKGYFQQWFSGNLLQFEANTLLVPEFSTAFDRQAPFEIAVSQVNKRPTAYDVGLQLDTEAHGLLWQFAYWTDVSGQHHGQYASAGVRRGWQSQYGRWQLSAHLHWKSAQLIDTYYGLTALEVPPGQEYQGRDSWQAELRLNWNKPLTERLSVLLFLRYLQLDNAMTASPLVRTDNVTTWFGGVSYRFY</sequence>
<keyword evidence="8" id="KW-1185">Reference proteome</keyword>
<evidence type="ECO:0000256" key="5">
    <source>
        <dbReference type="ARBA" id="ARBA00023237"/>
    </source>
</evidence>
<dbReference type="PANTHER" id="PTHR38776:SF1">
    <property type="entry name" value="MLTA-INTERACTING PROTEIN-RELATED"/>
    <property type="match status" value="1"/>
</dbReference>
<dbReference type="PATRIC" id="fig|336831.14.peg.610"/>
<dbReference type="Proteomes" id="UP000034228">
    <property type="component" value="Unassembled WGS sequence"/>
</dbReference>
<dbReference type="Pfam" id="PF06629">
    <property type="entry name" value="MipA"/>
    <property type="match status" value="1"/>
</dbReference>
<evidence type="ECO:0000256" key="3">
    <source>
        <dbReference type="ARBA" id="ARBA00022729"/>
    </source>
</evidence>
<evidence type="ECO:0000256" key="1">
    <source>
        <dbReference type="ARBA" id="ARBA00004442"/>
    </source>
</evidence>
<reference evidence="7 8" key="1">
    <citation type="submission" date="2015-03" db="EMBL/GenBank/DDBJ databases">
        <title>Draft genome sequences of two protease-producing strains of Arsukibacterium isolated from two cold and alkaline environments.</title>
        <authorList>
            <person name="Lylloff J.E."/>
            <person name="Skov L.B."/>
            <person name="Jepsen M."/>
            <person name="Hallin P.F."/>
            <person name="Sorensen S.J."/>
            <person name="Stougaard P."/>
            <person name="Glaring M.A."/>
        </authorList>
    </citation>
    <scope>NUCLEOTIDE SEQUENCE [LARGE SCALE GENOMIC DNA]</scope>
    <source>
        <strain evidence="7 8">GCM72</strain>
    </source>
</reference>